<gene>
    <name evidence="6" type="ORF">ABWK59_12830</name>
</gene>
<feature type="region of interest" description="Disordered" evidence="2">
    <location>
        <begin position="1"/>
        <end position="28"/>
    </location>
</feature>
<feature type="compositionally biased region" description="Basic and acidic residues" evidence="2">
    <location>
        <begin position="7"/>
        <end position="28"/>
    </location>
</feature>
<dbReference type="Pfam" id="PF00171">
    <property type="entry name" value="Aldedh"/>
    <property type="match status" value="1"/>
</dbReference>
<sequence>MTPQHTEPSDRPSERPAERPAPKPADRTAEAVAAVVANALRALREYDGFTQEKVDRIVRKAALAALAAHVRLAALAVEETGRGVLEDQAAENRFACERVARGMAGVRTVGVVRRDELDGIVEIADPVGVVAALTPAAGPTATVLFQALIALKTRNPVVFSFHPGAPRCSAEAARTVRDAAVAAGAPASCVQWVEPASAAAGALTRHPDVALVLATGDPAAVRAAYGCGKPALGAEPGNVPAYLERSADLARAVNDVVLSRAFDHGLAPAAEQTVILDAAVHERALAGFRALGGHLVDAGEKALLERYLFGDPHGPGDDPGGVNPAAVGRSAAEVAAAAGFEVPAGTTVLLAEVAGVGDGEPLTRVKPCPVLAVLRAASRSRALRWAAELVELGGGGAAVVHTEDEAFAEEFGLAVRAGRVVWNAPGAQGAAGGRYNALPPALGPGGGCSGPAAVRADRLLNLRRLARRDGGTRRFAAPPAILFERGAVRALAELPGARRIVLVTDRAAVEQGRLERVREVLDRRADPVAVRVVDTVEPEPSVETVERGAELMRAFAPDTVIALGGRAPMDAAKAMWLLYAHPEAEFADPGGTLGAGLTGGGRARLVCVPTASGTGGEVAPFAEVTDPESGRRYPLADPALTPDLAVVDPALTADRPGPAVAEAAFAALARCVEAWISVDANDFTDGLARQGALLVVEHLPAALADGPDGRAARDRLHHAGTIAGLALGSASLGAVHALAHTLAPALHLPYGRVCALLLPPVVRHAGAAPARVTGRAGYPVYVAPERLAALARTLALPAGTPEQGVESLAGAVEELRERAGLPRSLKLAGVEESAFLEALPRYALGALEDRCAPGSPRRLLLADLERLLRRAYYGDRA</sequence>
<dbReference type="RefSeq" id="WP_354640625.1">
    <property type="nucleotide sequence ID" value="NZ_CP159872.1"/>
</dbReference>
<dbReference type="Pfam" id="PF25137">
    <property type="entry name" value="ADH_Fe_C"/>
    <property type="match status" value="1"/>
</dbReference>
<dbReference type="InterPro" id="IPR016161">
    <property type="entry name" value="Ald_DH/histidinol_DH"/>
</dbReference>
<evidence type="ECO:0000313" key="6">
    <source>
        <dbReference type="EMBL" id="XCM79742.1"/>
    </source>
</evidence>
<dbReference type="Gene3D" id="3.40.50.1970">
    <property type="match status" value="1"/>
</dbReference>
<dbReference type="AlphaFoldDB" id="A0AAU8JV93"/>
<name>A0AAU8JV93_9ACTN</name>
<dbReference type="InterPro" id="IPR015590">
    <property type="entry name" value="Aldehyde_DH_dom"/>
</dbReference>
<dbReference type="InterPro" id="IPR001670">
    <property type="entry name" value="ADH_Fe/GldA"/>
</dbReference>
<evidence type="ECO:0000259" key="5">
    <source>
        <dbReference type="Pfam" id="PF25137"/>
    </source>
</evidence>
<dbReference type="EMBL" id="CP159872">
    <property type="protein sequence ID" value="XCM79742.1"/>
    <property type="molecule type" value="Genomic_DNA"/>
</dbReference>
<feature type="domain" description="Fe-containing alcohol dehydrogenase-like C-terminal" evidence="5">
    <location>
        <begin position="664"/>
        <end position="872"/>
    </location>
</feature>
<evidence type="ECO:0000256" key="2">
    <source>
        <dbReference type="SAM" id="MobiDB-lite"/>
    </source>
</evidence>
<dbReference type="Pfam" id="PF00465">
    <property type="entry name" value="Fe-ADH"/>
    <property type="match status" value="1"/>
</dbReference>
<feature type="domain" description="Alcohol dehydrogenase iron-type/glycerol dehydrogenase GldA" evidence="4">
    <location>
        <begin position="478"/>
        <end position="649"/>
    </location>
</feature>
<accession>A0AAU8JV93</accession>
<dbReference type="InterPro" id="IPR039697">
    <property type="entry name" value="Alcohol_dehydrogenase_Fe"/>
</dbReference>
<dbReference type="PANTHER" id="PTHR11496:SF83">
    <property type="entry name" value="HYDROXYACID-OXOACID TRANSHYDROGENASE, MITOCHONDRIAL"/>
    <property type="match status" value="1"/>
</dbReference>
<protein>
    <submittedName>
        <fullName evidence="6">Iron-containing alcohol dehydrogenase</fullName>
        <ecNumber evidence="6">1.1.1.1</ecNumber>
    </submittedName>
</protein>
<reference evidence="6" key="1">
    <citation type="submission" date="2024-06" db="EMBL/GenBank/DDBJ databases">
        <title>The genome sequences of Kitasatospora sp. strain HUAS MG31.</title>
        <authorList>
            <person name="Mo P."/>
        </authorList>
    </citation>
    <scope>NUCLEOTIDE SEQUENCE</scope>
    <source>
        <strain evidence="6">HUAS MG31</strain>
    </source>
</reference>
<dbReference type="GO" id="GO:0046872">
    <property type="term" value="F:metal ion binding"/>
    <property type="evidence" value="ECO:0007669"/>
    <property type="project" value="InterPro"/>
</dbReference>
<dbReference type="Gene3D" id="1.20.1090.10">
    <property type="entry name" value="Dehydroquinate synthase-like - alpha domain"/>
    <property type="match status" value="1"/>
</dbReference>
<dbReference type="PANTHER" id="PTHR11496">
    <property type="entry name" value="ALCOHOL DEHYDROGENASE"/>
    <property type="match status" value="1"/>
</dbReference>
<evidence type="ECO:0000259" key="3">
    <source>
        <dbReference type="Pfam" id="PF00171"/>
    </source>
</evidence>
<proteinExistence type="predicted"/>
<dbReference type="SUPFAM" id="SSF53720">
    <property type="entry name" value="ALDH-like"/>
    <property type="match status" value="1"/>
</dbReference>
<dbReference type="KEGG" id="kcm:ABWK59_12830"/>
<evidence type="ECO:0000259" key="4">
    <source>
        <dbReference type="Pfam" id="PF00465"/>
    </source>
</evidence>
<evidence type="ECO:0000256" key="1">
    <source>
        <dbReference type="ARBA" id="ARBA00023002"/>
    </source>
</evidence>
<dbReference type="SUPFAM" id="SSF56796">
    <property type="entry name" value="Dehydroquinate synthase-like"/>
    <property type="match status" value="1"/>
</dbReference>
<feature type="domain" description="Aldehyde dehydrogenase" evidence="3">
    <location>
        <begin position="23"/>
        <end position="288"/>
    </location>
</feature>
<dbReference type="EC" id="1.1.1.1" evidence="6"/>
<dbReference type="Gene3D" id="3.40.309.10">
    <property type="entry name" value="Aldehyde Dehydrogenase, Chain A, domain 2"/>
    <property type="match status" value="1"/>
</dbReference>
<dbReference type="InterPro" id="IPR056798">
    <property type="entry name" value="ADH_Fe_C"/>
</dbReference>
<organism evidence="6">
    <name type="scientific">Kitasatospora camelliae</name>
    <dbReference type="NCBI Taxonomy" id="3156397"/>
    <lineage>
        <taxon>Bacteria</taxon>
        <taxon>Bacillati</taxon>
        <taxon>Actinomycetota</taxon>
        <taxon>Actinomycetes</taxon>
        <taxon>Kitasatosporales</taxon>
        <taxon>Streptomycetaceae</taxon>
        <taxon>Kitasatospora</taxon>
    </lineage>
</organism>
<dbReference type="GO" id="GO:0016620">
    <property type="term" value="F:oxidoreductase activity, acting on the aldehyde or oxo group of donors, NAD or NADP as acceptor"/>
    <property type="evidence" value="ECO:0007669"/>
    <property type="project" value="InterPro"/>
</dbReference>
<keyword evidence="1 6" id="KW-0560">Oxidoreductase</keyword>
<dbReference type="InterPro" id="IPR016163">
    <property type="entry name" value="Ald_DH_C"/>
</dbReference>
<dbReference type="GO" id="GO:0004022">
    <property type="term" value="F:alcohol dehydrogenase (NAD+) activity"/>
    <property type="evidence" value="ECO:0007669"/>
    <property type="project" value="UniProtKB-EC"/>
</dbReference>
<dbReference type="Gene3D" id="3.40.605.10">
    <property type="entry name" value="Aldehyde Dehydrogenase, Chain A, domain 1"/>
    <property type="match status" value="1"/>
</dbReference>
<dbReference type="InterPro" id="IPR016162">
    <property type="entry name" value="Ald_DH_N"/>
</dbReference>